<dbReference type="CDD" id="cd00302">
    <property type="entry name" value="cytochrome_P450"/>
    <property type="match status" value="1"/>
</dbReference>
<dbReference type="EMBL" id="SOCP01000002">
    <property type="protein sequence ID" value="TDV56061.1"/>
    <property type="molecule type" value="Genomic_DNA"/>
</dbReference>
<evidence type="ECO:0000256" key="9">
    <source>
        <dbReference type="SAM" id="Phobius"/>
    </source>
</evidence>
<dbReference type="InterPro" id="IPR036396">
    <property type="entry name" value="Cyt_P450_sf"/>
</dbReference>
<dbReference type="InterPro" id="IPR001128">
    <property type="entry name" value="Cyt_P450"/>
</dbReference>
<comment type="similarity">
    <text evidence="2 8">Belongs to the cytochrome P450 family.</text>
</comment>
<dbReference type="Proteomes" id="UP000294927">
    <property type="component" value="Unassembled WGS sequence"/>
</dbReference>
<dbReference type="PROSITE" id="PS00086">
    <property type="entry name" value="CYTOCHROME_P450"/>
    <property type="match status" value="1"/>
</dbReference>
<keyword evidence="11" id="KW-1185">Reference proteome</keyword>
<dbReference type="Gene3D" id="1.10.630.10">
    <property type="entry name" value="Cytochrome P450"/>
    <property type="match status" value="1"/>
</dbReference>
<keyword evidence="9" id="KW-1133">Transmembrane helix</keyword>
<organism evidence="10 11">
    <name type="scientific">Actinophytocola oryzae</name>
    <dbReference type="NCBI Taxonomy" id="502181"/>
    <lineage>
        <taxon>Bacteria</taxon>
        <taxon>Bacillati</taxon>
        <taxon>Actinomycetota</taxon>
        <taxon>Actinomycetes</taxon>
        <taxon>Pseudonocardiales</taxon>
        <taxon>Pseudonocardiaceae</taxon>
    </lineage>
</organism>
<reference evidence="10 11" key="1">
    <citation type="submission" date="2019-03" db="EMBL/GenBank/DDBJ databases">
        <title>Genomic Encyclopedia of Archaeal and Bacterial Type Strains, Phase II (KMG-II): from individual species to whole genera.</title>
        <authorList>
            <person name="Goeker M."/>
        </authorList>
    </citation>
    <scope>NUCLEOTIDE SEQUENCE [LARGE SCALE GENOMIC DNA]</scope>
    <source>
        <strain evidence="10 11">DSM 45499</strain>
    </source>
</reference>
<dbReference type="GO" id="GO:0016705">
    <property type="term" value="F:oxidoreductase activity, acting on paired donors, with incorporation or reduction of molecular oxygen"/>
    <property type="evidence" value="ECO:0007669"/>
    <property type="project" value="InterPro"/>
</dbReference>
<keyword evidence="3 8" id="KW-0349">Heme</keyword>
<dbReference type="PRINTS" id="PR00359">
    <property type="entry name" value="BP450"/>
</dbReference>
<evidence type="ECO:0000256" key="8">
    <source>
        <dbReference type="RuleBase" id="RU000461"/>
    </source>
</evidence>
<dbReference type="GO" id="GO:0005506">
    <property type="term" value="F:iron ion binding"/>
    <property type="evidence" value="ECO:0007669"/>
    <property type="project" value="InterPro"/>
</dbReference>
<keyword evidence="5 8" id="KW-0560">Oxidoreductase</keyword>
<dbReference type="RefSeq" id="WP_133901353.1">
    <property type="nucleotide sequence ID" value="NZ_SOCP01000002.1"/>
</dbReference>
<keyword evidence="7 8" id="KW-0503">Monooxygenase</keyword>
<evidence type="ECO:0000313" key="11">
    <source>
        <dbReference type="Proteomes" id="UP000294927"/>
    </source>
</evidence>
<gene>
    <name evidence="10" type="ORF">CLV71_102122</name>
</gene>
<evidence type="ECO:0000256" key="2">
    <source>
        <dbReference type="ARBA" id="ARBA00010617"/>
    </source>
</evidence>
<comment type="caution">
    <text evidence="10">The sequence shown here is derived from an EMBL/GenBank/DDBJ whole genome shotgun (WGS) entry which is preliminary data.</text>
</comment>
<evidence type="ECO:0000313" key="10">
    <source>
        <dbReference type="EMBL" id="TDV56061.1"/>
    </source>
</evidence>
<protein>
    <submittedName>
        <fullName evidence="10">Cytochrome P450</fullName>
    </submittedName>
</protein>
<evidence type="ECO:0000256" key="4">
    <source>
        <dbReference type="ARBA" id="ARBA00022723"/>
    </source>
</evidence>
<evidence type="ECO:0000256" key="3">
    <source>
        <dbReference type="ARBA" id="ARBA00022617"/>
    </source>
</evidence>
<dbReference type="Pfam" id="PF00067">
    <property type="entry name" value="p450"/>
    <property type="match status" value="1"/>
</dbReference>
<dbReference type="InterPro" id="IPR017972">
    <property type="entry name" value="Cyt_P450_CS"/>
</dbReference>
<feature type="transmembrane region" description="Helical" evidence="9">
    <location>
        <begin position="247"/>
        <end position="267"/>
    </location>
</feature>
<dbReference type="SUPFAM" id="SSF48264">
    <property type="entry name" value="Cytochrome P450"/>
    <property type="match status" value="1"/>
</dbReference>
<dbReference type="GO" id="GO:0020037">
    <property type="term" value="F:heme binding"/>
    <property type="evidence" value="ECO:0007669"/>
    <property type="project" value="InterPro"/>
</dbReference>
<keyword evidence="4 8" id="KW-0479">Metal-binding</keyword>
<dbReference type="GO" id="GO:0004497">
    <property type="term" value="F:monooxygenase activity"/>
    <property type="evidence" value="ECO:0007669"/>
    <property type="project" value="UniProtKB-KW"/>
</dbReference>
<keyword evidence="9" id="KW-0472">Membrane</keyword>
<dbReference type="GO" id="GO:0016125">
    <property type="term" value="P:sterol metabolic process"/>
    <property type="evidence" value="ECO:0007669"/>
    <property type="project" value="TreeGrafter"/>
</dbReference>
<accession>A0A4V3FUQ0</accession>
<keyword evidence="9" id="KW-0812">Transmembrane</keyword>
<dbReference type="OrthoDB" id="5290182at2"/>
<dbReference type="InterPro" id="IPR002397">
    <property type="entry name" value="Cyt_P450_B"/>
</dbReference>
<evidence type="ECO:0000256" key="5">
    <source>
        <dbReference type="ARBA" id="ARBA00023002"/>
    </source>
</evidence>
<evidence type="ECO:0000256" key="7">
    <source>
        <dbReference type="ARBA" id="ARBA00023033"/>
    </source>
</evidence>
<evidence type="ECO:0000256" key="1">
    <source>
        <dbReference type="ARBA" id="ARBA00001971"/>
    </source>
</evidence>
<sequence>MTTTRLPPMAPRLPVLGNALAMAGDIQRFLVAQHRALGPVFRVRALNQAFTIMAGQEANQFLHRHGEEHFSSRDTMGGLDREFGMRVHVLTGAPHRRLRRTLGSAISRDLLAARWDTFSAHTEARIRAWRPGAPLRVVDQCQRLAADQLSSVLTGAATTDRFEQLRSAFERVLDVTVAGKWPRAALRLPAYRRARDEIRAFAGAALAERAARPHDGRPDLLDHILAATDQHGRPYPPDVQAGMALQGYFAGINTVAYLYSFLVYALLRHPTVHQRVTEEVDASFVDGRLPFERLRSMAVTHRLVMETLRLYPPAPGSTRTVVKPFEFGGCHVGTGTRVLVATTVPHHLPEHYADPDAFDLDRDFTGSRRKGVYAPFSVGGHTCLGAGITELLATATVAHLVRDVRLRLPSPDHRIRIRATPGPNPGKRFTVTVLGSRQRIA</sequence>
<evidence type="ECO:0000256" key="6">
    <source>
        <dbReference type="ARBA" id="ARBA00023004"/>
    </source>
</evidence>
<comment type="cofactor">
    <cofactor evidence="1">
        <name>heme</name>
        <dbReference type="ChEBI" id="CHEBI:30413"/>
    </cofactor>
</comment>
<proteinExistence type="inferred from homology"/>
<keyword evidence="6 8" id="KW-0408">Iron</keyword>
<dbReference type="PANTHER" id="PTHR24286">
    <property type="entry name" value="CYTOCHROME P450 26"/>
    <property type="match status" value="1"/>
</dbReference>
<name>A0A4V3FUQ0_9PSEU</name>
<dbReference type="AlphaFoldDB" id="A0A4V3FUQ0"/>
<dbReference type="PANTHER" id="PTHR24286:SF24">
    <property type="entry name" value="LANOSTEROL 14-ALPHA DEMETHYLASE"/>
    <property type="match status" value="1"/>
</dbReference>